<evidence type="ECO:0000313" key="1">
    <source>
        <dbReference type="EMBL" id="KAL3339353.1"/>
    </source>
</evidence>
<sequence>HFPSLPFLSLHVAAASSLPHYRRLRRAPLLLELVTPTRTDSRSRRGLRQGAPDSAAYFLLPLSFPFLFFSSLFAGPPAVAGEDQQRTPSLAVATPARTTTHQAAVATLAKARRPAARELNEANEAARMPRKLKF</sequence>
<dbReference type="AlphaFoldDB" id="A0ABD2S569"/>
<proteinExistence type="predicted"/>
<reference evidence="1 2" key="1">
    <citation type="submission" date="2024-05" db="EMBL/GenBank/DDBJ databases">
        <title>De novo assembly of an allotetraploid wild potato.</title>
        <authorList>
            <person name="Hosaka A.J."/>
        </authorList>
    </citation>
    <scope>NUCLEOTIDE SEQUENCE [LARGE SCALE GENOMIC DNA]</scope>
    <source>
        <tissue evidence="1">Young leaves</tissue>
    </source>
</reference>
<dbReference type="Proteomes" id="UP001627284">
    <property type="component" value="Unassembled WGS sequence"/>
</dbReference>
<comment type="caution">
    <text evidence="1">The sequence shown here is derived from an EMBL/GenBank/DDBJ whole genome shotgun (WGS) entry which is preliminary data.</text>
</comment>
<feature type="non-terminal residue" evidence="1">
    <location>
        <position position="1"/>
    </location>
</feature>
<dbReference type="EMBL" id="JBJKTR010000016">
    <property type="protein sequence ID" value="KAL3339352.1"/>
    <property type="molecule type" value="Genomic_DNA"/>
</dbReference>
<gene>
    <name evidence="1" type="ORF">AABB24_028128</name>
</gene>
<organism evidence="1 2">
    <name type="scientific">Solanum stoloniferum</name>
    <dbReference type="NCBI Taxonomy" id="62892"/>
    <lineage>
        <taxon>Eukaryota</taxon>
        <taxon>Viridiplantae</taxon>
        <taxon>Streptophyta</taxon>
        <taxon>Embryophyta</taxon>
        <taxon>Tracheophyta</taxon>
        <taxon>Spermatophyta</taxon>
        <taxon>Magnoliopsida</taxon>
        <taxon>eudicotyledons</taxon>
        <taxon>Gunneridae</taxon>
        <taxon>Pentapetalae</taxon>
        <taxon>asterids</taxon>
        <taxon>lamiids</taxon>
        <taxon>Solanales</taxon>
        <taxon>Solanaceae</taxon>
        <taxon>Solanoideae</taxon>
        <taxon>Solaneae</taxon>
        <taxon>Solanum</taxon>
    </lineage>
</organism>
<protein>
    <submittedName>
        <fullName evidence="1">Uncharacterized protein</fullName>
    </submittedName>
</protein>
<accession>A0ABD2S569</accession>
<evidence type="ECO:0000313" key="2">
    <source>
        <dbReference type="Proteomes" id="UP001627284"/>
    </source>
</evidence>
<name>A0ABD2S569_9SOLN</name>
<dbReference type="EMBL" id="JBJKTR010000016">
    <property type="protein sequence ID" value="KAL3339353.1"/>
    <property type="molecule type" value="Genomic_DNA"/>
</dbReference>
<keyword evidence="2" id="KW-1185">Reference proteome</keyword>